<name>A0A501XEU2_9SPHN</name>
<organism evidence="2 3">
    <name type="scientific">Sandaracinobacter neustonicus</name>
    <dbReference type="NCBI Taxonomy" id="1715348"/>
    <lineage>
        <taxon>Bacteria</taxon>
        <taxon>Pseudomonadati</taxon>
        <taxon>Pseudomonadota</taxon>
        <taxon>Alphaproteobacteria</taxon>
        <taxon>Sphingomonadales</taxon>
        <taxon>Sphingosinicellaceae</taxon>
        <taxon>Sandaracinobacter</taxon>
    </lineage>
</organism>
<gene>
    <name evidence="2" type="ORF">FJQ54_16450</name>
</gene>
<evidence type="ECO:0000313" key="2">
    <source>
        <dbReference type="EMBL" id="TPE58823.1"/>
    </source>
</evidence>
<accession>A0A501XEU2</accession>
<comment type="caution">
    <text evidence="2">The sequence shown here is derived from an EMBL/GenBank/DDBJ whole genome shotgun (WGS) entry which is preliminary data.</text>
</comment>
<dbReference type="SUPFAM" id="SSF54427">
    <property type="entry name" value="NTF2-like"/>
    <property type="match status" value="1"/>
</dbReference>
<dbReference type="OrthoDB" id="120856at2"/>
<feature type="domain" description="DUF4440" evidence="1">
    <location>
        <begin position="2"/>
        <end position="102"/>
    </location>
</feature>
<reference evidence="2 3" key="1">
    <citation type="submission" date="2019-06" db="EMBL/GenBank/DDBJ databases">
        <authorList>
            <person name="Lee I."/>
            <person name="Jang G.I."/>
            <person name="Hwang C.Y."/>
        </authorList>
    </citation>
    <scope>NUCLEOTIDE SEQUENCE [LARGE SCALE GENOMIC DNA]</scope>
    <source>
        <strain evidence="2 3">PAMC 28131</strain>
    </source>
</reference>
<protein>
    <submittedName>
        <fullName evidence="2">Nuclear transport factor 2 family protein</fullName>
    </submittedName>
</protein>
<dbReference type="Pfam" id="PF14534">
    <property type="entry name" value="DUF4440"/>
    <property type="match status" value="1"/>
</dbReference>
<proteinExistence type="predicted"/>
<dbReference type="Gene3D" id="3.10.450.50">
    <property type="match status" value="1"/>
</dbReference>
<dbReference type="AlphaFoldDB" id="A0A501XEU2"/>
<evidence type="ECO:0000259" key="1">
    <source>
        <dbReference type="Pfam" id="PF14534"/>
    </source>
</evidence>
<dbReference type="InterPro" id="IPR027843">
    <property type="entry name" value="DUF4440"/>
</dbReference>
<dbReference type="InterPro" id="IPR032710">
    <property type="entry name" value="NTF2-like_dom_sf"/>
</dbReference>
<sequence>MEAAWNRGDFNGYMAGFANPDVIFVSRGQFQKDWQGTLDHYIRDYGTSADTRGVLTFSNIKIELLAPDAAQLISNYQLNRPGNPQTGINTRLMRKRNGRWVIALNHVSSIEQVCPPR</sequence>
<keyword evidence="3" id="KW-1185">Reference proteome</keyword>
<dbReference type="Proteomes" id="UP000319897">
    <property type="component" value="Unassembled WGS sequence"/>
</dbReference>
<dbReference type="EMBL" id="VFSU01000034">
    <property type="protein sequence ID" value="TPE58823.1"/>
    <property type="molecule type" value="Genomic_DNA"/>
</dbReference>
<evidence type="ECO:0000313" key="3">
    <source>
        <dbReference type="Proteomes" id="UP000319897"/>
    </source>
</evidence>